<dbReference type="EMBL" id="MSCM01000001">
    <property type="protein sequence ID" value="PQJ82375.1"/>
    <property type="molecule type" value="Genomic_DNA"/>
</dbReference>
<name>A0A2S7WXR8_9FLAO</name>
<dbReference type="Pfam" id="PF18962">
    <property type="entry name" value="Por_Secre_tail"/>
    <property type="match status" value="1"/>
</dbReference>
<accession>A0A2S7WXR8</accession>
<sequence>MMKKTTFLFFTIISVSLFGQTKLTSSLSEYYDGTNWVSSNKTAFIYDANNNLTEEKELSWDVSSNQWQTDRKNLYTYNSNNKTIVELYQSYDANTIVHQSRTTNTYNSSGNLMQILDEKYENSVWINSSKVDITYSNNRIVSGLSYDWNGTAWAYGDDSGQTIINYNTNGTISSSVSESWDGSNWVADYKAAYSYNVDNKVSMEEDQTWDGTAWIVEYRTEYTYDANGNVVGEMQTYFNEGVEAGSNNETYFFDTTKLMSSFTHPFNDKTGIEYLFSVNKFVNKILSEASNNYRLTYNYGEATAGVNDFSLVNFAVYPNPTNNKLSLDDSGFSLKNVELFNILGKKVMTSTTNQLNLENLVNGIYVLKVQDEKGNIASKRIVKN</sequence>
<evidence type="ECO:0000313" key="4">
    <source>
        <dbReference type="Proteomes" id="UP000239068"/>
    </source>
</evidence>
<proteinExistence type="predicted"/>
<feature type="domain" description="Secretion system C-terminal sorting" evidence="2">
    <location>
        <begin position="316"/>
        <end position="382"/>
    </location>
</feature>
<dbReference type="NCBIfam" id="TIGR04183">
    <property type="entry name" value="Por_Secre_tail"/>
    <property type="match status" value="1"/>
</dbReference>
<gene>
    <name evidence="3" type="ORF">BTO16_07185</name>
</gene>
<dbReference type="Gene3D" id="2.40.128.720">
    <property type="match status" value="3"/>
</dbReference>
<organism evidence="3 4">
    <name type="scientific">Polaribacter glomeratus</name>
    <dbReference type="NCBI Taxonomy" id="102"/>
    <lineage>
        <taxon>Bacteria</taxon>
        <taxon>Pseudomonadati</taxon>
        <taxon>Bacteroidota</taxon>
        <taxon>Flavobacteriia</taxon>
        <taxon>Flavobacteriales</taxon>
        <taxon>Flavobacteriaceae</taxon>
    </lineage>
</organism>
<dbReference type="InterPro" id="IPR026444">
    <property type="entry name" value="Secre_tail"/>
</dbReference>
<protein>
    <recommendedName>
        <fullName evidence="2">Secretion system C-terminal sorting domain-containing protein</fullName>
    </recommendedName>
</protein>
<keyword evidence="1" id="KW-0732">Signal</keyword>
<reference evidence="3 4" key="1">
    <citation type="submission" date="2016-12" db="EMBL/GenBank/DDBJ databases">
        <title>Trade-off between light-utilization and light-protection in marine flavobacteria.</title>
        <authorList>
            <person name="Kumagai Y."/>
            <person name="Yoshizawa S."/>
            <person name="Kogure K."/>
            <person name="Iwasaki W."/>
        </authorList>
    </citation>
    <scope>NUCLEOTIDE SEQUENCE [LARGE SCALE GENOMIC DNA]</scope>
    <source>
        <strain evidence="3 4">ATCC 43844</strain>
    </source>
</reference>
<dbReference type="Proteomes" id="UP000239068">
    <property type="component" value="Unassembled WGS sequence"/>
</dbReference>
<evidence type="ECO:0000259" key="2">
    <source>
        <dbReference type="Pfam" id="PF18962"/>
    </source>
</evidence>
<keyword evidence="4" id="KW-1185">Reference proteome</keyword>
<evidence type="ECO:0000313" key="3">
    <source>
        <dbReference type="EMBL" id="PQJ82375.1"/>
    </source>
</evidence>
<dbReference type="AlphaFoldDB" id="A0A2S7WXR8"/>
<evidence type="ECO:0000256" key="1">
    <source>
        <dbReference type="ARBA" id="ARBA00022729"/>
    </source>
</evidence>
<dbReference type="OrthoDB" id="1491720at2"/>
<comment type="caution">
    <text evidence="3">The sequence shown here is derived from an EMBL/GenBank/DDBJ whole genome shotgun (WGS) entry which is preliminary data.</text>
</comment>